<comment type="subcellular location">
    <subcellularLocation>
        <location evidence="1">Cell membrane</location>
        <topology evidence="1">Multi-pass membrane protein</topology>
    </subcellularLocation>
</comment>
<evidence type="ECO:0000256" key="10">
    <source>
        <dbReference type="ARBA" id="ARBA00023136"/>
    </source>
</evidence>
<dbReference type="EMBL" id="CP002631">
    <property type="protein sequence ID" value="AEB13935.1"/>
    <property type="molecule type" value="Genomic_DNA"/>
</dbReference>
<evidence type="ECO:0000256" key="5">
    <source>
        <dbReference type="ARBA" id="ARBA00022556"/>
    </source>
</evidence>
<accession>F2NUV4</accession>
<keyword evidence="9" id="KW-0443">Lipid metabolism</keyword>
<proteinExistence type="predicted"/>
<dbReference type="GeneID" id="302998175"/>
<dbReference type="PANTHER" id="PTHR30561:SF9">
    <property type="entry name" value="4-AMINO-4-DEOXY-L-ARABINOSE-PHOSPHOUNDECAPRENOL FLIPPASE SUBUNIT ARNF-RELATED"/>
    <property type="match status" value="1"/>
</dbReference>
<feature type="transmembrane region" description="Helical" evidence="11">
    <location>
        <begin position="45"/>
        <end position="66"/>
    </location>
</feature>
<dbReference type="RefSeq" id="WP_013701227.1">
    <property type="nucleotide sequence ID" value="NC_015385.1"/>
</dbReference>
<evidence type="ECO:0000256" key="4">
    <source>
        <dbReference type="ARBA" id="ARBA00022519"/>
    </source>
</evidence>
<evidence type="ECO:0000256" key="2">
    <source>
        <dbReference type="ARBA" id="ARBA00022475"/>
    </source>
</evidence>
<organism evidence="13 14">
    <name type="scientific">Treponema succinifaciens (strain ATCC 33096 / DSM 2489 / 6091)</name>
    <dbReference type="NCBI Taxonomy" id="869209"/>
    <lineage>
        <taxon>Bacteria</taxon>
        <taxon>Pseudomonadati</taxon>
        <taxon>Spirochaetota</taxon>
        <taxon>Spirochaetia</taxon>
        <taxon>Spirochaetales</taxon>
        <taxon>Treponemataceae</taxon>
        <taxon>Treponema</taxon>
    </lineage>
</organism>
<dbReference type="eggNOG" id="COG2076">
    <property type="taxonomic scope" value="Bacteria"/>
</dbReference>
<reference evidence="13 14" key="1">
    <citation type="journal article" date="2011" name="Stand. Genomic Sci.">
        <title>Complete genome sequence of Treponema succinifaciens type strain (6091).</title>
        <authorList>
            <person name="Han C."/>
            <person name="Gronow S."/>
            <person name="Teshima H."/>
            <person name="Lapidus A."/>
            <person name="Nolan M."/>
            <person name="Lucas S."/>
            <person name="Hammon N."/>
            <person name="Deshpande S."/>
            <person name="Cheng J.F."/>
            <person name="Zeytun A."/>
            <person name="Tapia R."/>
            <person name="Goodwin L."/>
            <person name="Pitluck S."/>
            <person name="Liolios K."/>
            <person name="Pagani I."/>
            <person name="Ivanova N."/>
            <person name="Mavromatis K."/>
            <person name="Mikhailova N."/>
            <person name="Huntemann M."/>
            <person name="Pati A."/>
            <person name="Chen A."/>
            <person name="Palaniappan K."/>
            <person name="Land M."/>
            <person name="Hauser L."/>
            <person name="Brambilla E.M."/>
            <person name="Rohde M."/>
            <person name="Goker M."/>
            <person name="Woyke T."/>
            <person name="Bristow J."/>
            <person name="Eisen J.A."/>
            <person name="Markowitz V."/>
            <person name="Hugenholtz P."/>
            <person name="Kyrpides N.C."/>
            <person name="Klenk H.P."/>
            <person name="Detter J.C."/>
        </authorList>
    </citation>
    <scope>NUCLEOTIDE SEQUENCE [LARGE SCALE GENOMIC DNA]</scope>
    <source>
        <strain evidence="14">ATCC 33096 / DSM 2489 / 6091</strain>
    </source>
</reference>
<dbReference type="Pfam" id="PF00892">
    <property type="entry name" value="EamA"/>
    <property type="match status" value="1"/>
</dbReference>
<evidence type="ECO:0000256" key="6">
    <source>
        <dbReference type="ARBA" id="ARBA00022692"/>
    </source>
</evidence>
<protein>
    <recommendedName>
        <fullName evidence="12">EamA domain-containing protein</fullName>
    </recommendedName>
</protein>
<dbReference type="InterPro" id="IPR000390">
    <property type="entry name" value="Small_drug/metabolite_transptr"/>
</dbReference>
<dbReference type="GO" id="GO:0022857">
    <property type="term" value="F:transmembrane transporter activity"/>
    <property type="evidence" value="ECO:0007669"/>
    <property type="project" value="InterPro"/>
</dbReference>
<keyword evidence="8 11" id="KW-1133">Transmembrane helix</keyword>
<dbReference type="Proteomes" id="UP000006852">
    <property type="component" value="Chromosome"/>
</dbReference>
<dbReference type="PANTHER" id="PTHR30561">
    <property type="entry name" value="SMR FAMILY PROTON-DEPENDENT DRUG EFFLUX TRANSPORTER SUGE"/>
    <property type="match status" value="1"/>
</dbReference>
<keyword evidence="10 11" id="KW-0472">Membrane</keyword>
<dbReference type="KEGG" id="tsu:Tresu_1015"/>
<sequence>MDEKMIFSAVFLLGVLISSFSQILLKKSAGQNGSSGIKAYLNPLVIISYSLFVFSTLLSLLCLKFIPLSKAPVLDSASYIFVAVLSRFFFNEKLNVQKVAGFIFIIAGIFVSSF</sequence>
<reference evidence="14" key="2">
    <citation type="submission" date="2011-04" db="EMBL/GenBank/DDBJ databases">
        <title>The complete genome of chromosome of Treponema succinifaciens DSM 2489.</title>
        <authorList>
            <person name="Lucas S."/>
            <person name="Copeland A."/>
            <person name="Lapidus A."/>
            <person name="Bruce D."/>
            <person name="Goodwin L."/>
            <person name="Pitluck S."/>
            <person name="Peters L."/>
            <person name="Kyrpides N."/>
            <person name="Mavromatis K."/>
            <person name="Ivanova N."/>
            <person name="Ovchinnikova G."/>
            <person name="Teshima H."/>
            <person name="Detter J.C."/>
            <person name="Tapia R."/>
            <person name="Han C."/>
            <person name="Land M."/>
            <person name="Hauser L."/>
            <person name="Markowitz V."/>
            <person name="Cheng J.-F."/>
            <person name="Hugenholtz P."/>
            <person name="Woyke T."/>
            <person name="Wu D."/>
            <person name="Gronow S."/>
            <person name="Wellnitz S."/>
            <person name="Brambilla E."/>
            <person name="Klenk H.-P."/>
            <person name="Eisen J.A."/>
        </authorList>
    </citation>
    <scope>NUCLEOTIDE SEQUENCE [LARGE SCALE GENOMIC DNA]</scope>
    <source>
        <strain evidence="14">ATCC 33096 / DSM 2489 / 6091</strain>
    </source>
</reference>
<dbReference type="GO" id="GO:0009103">
    <property type="term" value="P:lipopolysaccharide biosynthetic process"/>
    <property type="evidence" value="ECO:0007669"/>
    <property type="project" value="UniProtKB-KW"/>
</dbReference>
<gene>
    <name evidence="13" type="ordered locus">Tresu_1015</name>
</gene>
<keyword evidence="2" id="KW-1003">Cell membrane</keyword>
<keyword evidence="6 11" id="KW-0812">Transmembrane</keyword>
<name>F2NUV4_TRES6</name>
<evidence type="ECO:0000313" key="14">
    <source>
        <dbReference type="Proteomes" id="UP000006852"/>
    </source>
</evidence>
<evidence type="ECO:0000313" key="13">
    <source>
        <dbReference type="EMBL" id="AEB13935.1"/>
    </source>
</evidence>
<keyword evidence="14" id="KW-1185">Reference proteome</keyword>
<dbReference type="InterPro" id="IPR037185">
    <property type="entry name" value="EmrE-like"/>
</dbReference>
<dbReference type="AlphaFoldDB" id="F2NUV4"/>
<evidence type="ECO:0000256" key="9">
    <source>
        <dbReference type="ARBA" id="ARBA00023098"/>
    </source>
</evidence>
<keyword evidence="7" id="KW-0448">Lipopolysaccharide biosynthesis</keyword>
<dbReference type="STRING" id="869209.Tresu_1015"/>
<feature type="domain" description="EamA" evidence="12">
    <location>
        <begin position="7"/>
        <end position="113"/>
    </location>
</feature>
<evidence type="ECO:0000256" key="1">
    <source>
        <dbReference type="ARBA" id="ARBA00004651"/>
    </source>
</evidence>
<evidence type="ECO:0000256" key="11">
    <source>
        <dbReference type="SAM" id="Phobius"/>
    </source>
</evidence>
<keyword evidence="4" id="KW-0997">Cell inner membrane</keyword>
<dbReference type="SUPFAM" id="SSF103481">
    <property type="entry name" value="Multidrug resistance efflux transporter EmrE"/>
    <property type="match status" value="1"/>
</dbReference>
<dbReference type="HOGENOM" id="CLU_131462_7_0_12"/>
<dbReference type="OrthoDB" id="2873177at2"/>
<evidence type="ECO:0000259" key="12">
    <source>
        <dbReference type="Pfam" id="PF00892"/>
    </source>
</evidence>
<feature type="transmembrane region" description="Helical" evidence="11">
    <location>
        <begin position="96"/>
        <end position="113"/>
    </location>
</feature>
<evidence type="ECO:0000256" key="3">
    <source>
        <dbReference type="ARBA" id="ARBA00022516"/>
    </source>
</evidence>
<evidence type="ECO:0000256" key="8">
    <source>
        <dbReference type="ARBA" id="ARBA00022989"/>
    </source>
</evidence>
<dbReference type="InterPro" id="IPR000620">
    <property type="entry name" value="EamA_dom"/>
</dbReference>
<dbReference type="GO" id="GO:0009245">
    <property type="term" value="P:lipid A biosynthetic process"/>
    <property type="evidence" value="ECO:0007669"/>
    <property type="project" value="UniProtKB-KW"/>
</dbReference>
<keyword evidence="3" id="KW-0444">Lipid biosynthesis</keyword>
<dbReference type="Gene3D" id="1.10.3730.20">
    <property type="match status" value="1"/>
</dbReference>
<evidence type="ECO:0000256" key="7">
    <source>
        <dbReference type="ARBA" id="ARBA00022985"/>
    </source>
</evidence>
<keyword evidence="5" id="KW-0441">Lipid A biosynthesis</keyword>
<dbReference type="GO" id="GO:0005886">
    <property type="term" value="C:plasma membrane"/>
    <property type="evidence" value="ECO:0007669"/>
    <property type="project" value="UniProtKB-SubCell"/>
</dbReference>